<feature type="region of interest" description="Disordered" evidence="1">
    <location>
        <begin position="420"/>
        <end position="470"/>
    </location>
</feature>
<dbReference type="EMBL" id="BLAL01000285">
    <property type="protein sequence ID" value="GET00083.1"/>
    <property type="molecule type" value="Genomic_DNA"/>
</dbReference>
<dbReference type="Proteomes" id="UP000615446">
    <property type="component" value="Unassembled WGS sequence"/>
</dbReference>
<evidence type="ECO:0000313" key="2">
    <source>
        <dbReference type="EMBL" id="GET00083.1"/>
    </source>
</evidence>
<evidence type="ECO:0000313" key="3">
    <source>
        <dbReference type="Proteomes" id="UP000615446"/>
    </source>
</evidence>
<sequence>MNDTDFAVNFLQSSKNYEGTFGNLEGTNDFISKVKPFIGYIEVKTAVKLGDKRLTSHKTEVIKDQEGKTPGTRVSQAQHNKAILIDDIQSIPSAENAPPVTVVNNLIVLNECHSPDLPSSNRNRIQINEYTQLLMMLDEVINMPNVDSTSRDSPKVDNRVEDNITMDIDMLSLTETPLNRPPTLIFTKEGERVEYDTTQTHDGKWMTKKKIKNPAQKVKQPHLDKAYLTNNKTFMHEPKYEDYITYDVTIKLDSIDVYHNNENKLAFIQLQMSLFREYAGVYIDAENGEVIMQPKKYYLMEGMRISSKEFRISNILKKIPQDTIEKAIAKMLGTQAFHIKKSGIKESTTDKANLVNIYFTAIKQESSYFAPGDIEKRKAFRGEFFGFDPDHNTEKVMEVLQSTDTKPVEIAAPKITTRYIADGTSNNTPSQQGASIPQDFEPNSKKEDQNVSSTTTVHESNWETSLGSSNLPDISIFPRNEVNYNIDIIDNDNFNIPINASLNLMNNHDNNETLVGHPVDTSSNFTCTTEHFNHCLESATTYLARQRLEFELRQERTIQENSHFQREEDCTTPSSEDNPQYLDLTIAVHNIRGMGSNTSSHKLDDLMLLLKSYNMDVTLQRNSRCGLTHTLNLIAGDFNEICNPDLDKKSPGSGSTTGNILQRNVLHQLQTLGFKDTFRLINNSKRAFTYKHSNGATEELTFTRIDMLWMQEPENVMITKAIIILSEGCTNSDHEILITRIYMAEFIINNWRHTRRITFDQLRDRISHQSFKESNNGPQSSEVTGDNNPAVITRRVIDLDKSLKEKIKSFQMACKEFVNNSGLLQQLNDLLLDSVNHNDCYMNNAIGDGNNLNNAN</sequence>
<reference evidence="2" key="1">
    <citation type="submission" date="2019-10" db="EMBL/GenBank/DDBJ databases">
        <title>Conservation and host-specific expression of non-tandemly repeated heterogenous ribosome RNA gene in arbuscular mycorrhizal fungi.</title>
        <authorList>
            <person name="Maeda T."/>
            <person name="Kobayashi Y."/>
            <person name="Nakagawa T."/>
            <person name="Ezawa T."/>
            <person name="Yamaguchi K."/>
            <person name="Bino T."/>
            <person name="Nishimoto Y."/>
            <person name="Shigenobu S."/>
            <person name="Kawaguchi M."/>
        </authorList>
    </citation>
    <scope>NUCLEOTIDE SEQUENCE</scope>
    <source>
        <strain evidence="2">HR1</strain>
    </source>
</reference>
<dbReference type="AlphaFoldDB" id="A0A8H3M7B9"/>
<organism evidence="2 3">
    <name type="scientific">Rhizophagus clarus</name>
    <dbReference type="NCBI Taxonomy" id="94130"/>
    <lineage>
        <taxon>Eukaryota</taxon>
        <taxon>Fungi</taxon>
        <taxon>Fungi incertae sedis</taxon>
        <taxon>Mucoromycota</taxon>
        <taxon>Glomeromycotina</taxon>
        <taxon>Glomeromycetes</taxon>
        <taxon>Glomerales</taxon>
        <taxon>Glomeraceae</taxon>
        <taxon>Rhizophagus</taxon>
    </lineage>
</organism>
<dbReference type="SUPFAM" id="SSF56219">
    <property type="entry name" value="DNase I-like"/>
    <property type="match status" value="1"/>
</dbReference>
<name>A0A8H3M7B9_9GLOM</name>
<evidence type="ECO:0008006" key="4">
    <source>
        <dbReference type="Google" id="ProtNLM"/>
    </source>
</evidence>
<protein>
    <recommendedName>
        <fullName evidence="4">Endonuclease/exonuclease/phosphatase domain-containing protein</fullName>
    </recommendedName>
</protein>
<evidence type="ECO:0000256" key="1">
    <source>
        <dbReference type="SAM" id="MobiDB-lite"/>
    </source>
</evidence>
<feature type="compositionally biased region" description="Polar residues" evidence="1">
    <location>
        <begin position="450"/>
        <end position="470"/>
    </location>
</feature>
<comment type="caution">
    <text evidence="2">The sequence shown here is derived from an EMBL/GenBank/DDBJ whole genome shotgun (WGS) entry which is preliminary data.</text>
</comment>
<accession>A0A8H3M7B9</accession>
<dbReference type="InterPro" id="IPR036691">
    <property type="entry name" value="Endo/exonu/phosph_ase_sf"/>
</dbReference>
<feature type="compositionally biased region" description="Polar residues" evidence="1">
    <location>
        <begin position="423"/>
        <end position="435"/>
    </location>
</feature>
<dbReference type="Gene3D" id="3.60.10.10">
    <property type="entry name" value="Endonuclease/exonuclease/phosphatase"/>
    <property type="match status" value="1"/>
</dbReference>
<proteinExistence type="predicted"/>
<gene>
    <name evidence="2" type="ORF">RCL2_002655500</name>
</gene>